<name>A0AAW6D8Q6_STRSL</name>
<dbReference type="CDD" id="cd17748">
    <property type="entry name" value="BRCT_DNA_ligase_like"/>
    <property type="match status" value="1"/>
</dbReference>
<accession>A0AAW6D8Q6</accession>
<dbReference type="Proteomes" id="UP001210204">
    <property type="component" value="Unassembled WGS sequence"/>
</dbReference>
<dbReference type="SUPFAM" id="SSF52113">
    <property type="entry name" value="BRCT domain"/>
    <property type="match status" value="1"/>
</dbReference>
<dbReference type="InterPro" id="IPR036420">
    <property type="entry name" value="BRCT_dom_sf"/>
</dbReference>
<feature type="domain" description="BRCT" evidence="1">
    <location>
        <begin position="1"/>
        <end position="92"/>
    </location>
</feature>
<dbReference type="RefSeq" id="WP_195918201.1">
    <property type="nucleotide sequence ID" value="NZ_JADOZZ010000014.1"/>
</dbReference>
<comment type="caution">
    <text evidence="2">The sequence shown here is derived from an EMBL/GenBank/DDBJ whole genome shotgun (WGS) entry which is preliminary data.</text>
</comment>
<proteinExistence type="predicted"/>
<dbReference type="EMBL" id="JAQMJT010000013">
    <property type="protein sequence ID" value="MDB8614590.1"/>
    <property type="molecule type" value="Genomic_DNA"/>
</dbReference>
<gene>
    <name evidence="2" type="ORF">PNU26_09305</name>
</gene>
<reference evidence="2" key="1">
    <citation type="submission" date="2023-01" db="EMBL/GenBank/DDBJ databases">
        <title>Human gut microbiome strain richness.</title>
        <authorList>
            <person name="Chen-Liaw A."/>
        </authorList>
    </citation>
    <scope>NUCLEOTIDE SEQUENCE</scope>
    <source>
        <strain evidence="2">1001095st1_G4_1001095IJ_161003</strain>
    </source>
</reference>
<protein>
    <submittedName>
        <fullName evidence="2">BRCT domain-containing protein</fullName>
    </submittedName>
</protein>
<dbReference type="AlphaFoldDB" id="A0AAW6D8Q6"/>
<dbReference type="Pfam" id="PF00533">
    <property type="entry name" value="BRCT"/>
    <property type="match status" value="1"/>
</dbReference>
<dbReference type="PROSITE" id="PS50172">
    <property type="entry name" value="BRCT"/>
    <property type="match status" value="1"/>
</dbReference>
<dbReference type="InterPro" id="IPR001357">
    <property type="entry name" value="BRCT_dom"/>
</dbReference>
<evidence type="ECO:0000259" key="1">
    <source>
        <dbReference type="PROSITE" id="PS50172"/>
    </source>
</evidence>
<evidence type="ECO:0000313" key="2">
    <source>
        <dbReference type="EMBL" id="MDB8614590.1"/>
    </source>
</evidence>
<evidence type="ECO:0000313" key="3">
    <source>
        <dbReference type="Proteomes" id="UP001210204"/>
    </source>
</evidence>
<sequence length="92" mass="10621">MDWRDKVVVITGSLRPLSRKEVIAYLKDKGAVVQNYMSTQTQILITGHKQLDLFDPDKRSLKYQDALARKSQGQAIQIVSEEEFFSDVRYSK</sequence>
<organism evidence="2 3">
    <name type="scientific">Streptococcus salivarius</name>
    <dbReference type="NCBI Taxonomy" id="1304"/>
    <lineage>
        <taxon>Bacteria</taxon>
        <taxon>Bacillati</taxon>
        <taxon>Bacillota</taxon>
        <taxon>Bacilli</taxon>
        <taxon>Lactobacillales</taxon>
        <taxon>Streptococcaceae</taxon>
        <taxon>Streptococcus</taxon>
    </lineage>
</organism>
<dbReference type="Gene3D" id="3.40.50.10190">
    <property type="entry name" value="BRCT domain"/>
    <property type="match status" value="1"/>
</dbReference>